<feature type="region of interest" description="Disordered" evidence="1">
    <location>
        <begin position="55"/>
        <end position="76"/>
    </location>
</feature>
<dbReference type="Proteomes" id="UP000242715">
    <property type="component" value="Unassembled WGS sequence"/>
</dbReference>
<dbReference type="AlphaFoldDB" id="A0A2Z6LMK4"/>
<evidence type="ECO:0000313" key="3">
    <source>
        <dbReference type="Proteomes" id="UP000242715"/>
    </source>
</evidence>
<evidence type="ECO:0000313" key="2">
    <source>
        <dbReference type="EMBL" id="GAU19282.1"/>
    </source>
</evidence>
<gene>
    <name evidence="2" type="ORF">TSUD_335680</name>
</gene>
<reference evidence="3" key="1">
    <citation type="journal article" date="2017" name="Front. Plant Sci.">
        <title>Climate Clever Clovers: New Paradigm to Reduce the Environmental Footprint of Ruminants by Breeding Low Methanogenic Forages Utilizing Haplotype Variation.</title>
        <authorList>
            <person name="Kaur P."/>
            <person name="Appels R."/>
            <person name="Bayer P.E."/>
            <person name="Keeble-Gagnere G."/>
            <person name="Wang J."/>
            <person name="Hirakawa H."/>
            <person name="Shirasawa K."/>
            <person name="Vercoe P."/>
            <person name="Stefanova K."/>
            <person name="Durmic Z."/>
            <person name="Nichols P."/>
            <person name="Revell C."/>
            <person name="Isobe S.N."/>
            <person name="Edwards D."/>
            <person name="Erskine W."/>
        </authorList>
    </citation>
    <scope>NUCLEOTIDE SEQUENCE [LARGE SCALE GENOMIC DNA]</scope>
    <source>
        <strain evidence="3">cv. Daliak</strain>
    </source>
</reference>
<proteinExistence type="predicted"/>
<protein>
    <submittedName>
        <fullName evidence="2">Uncharacterized protein</fullName>
    </submittedName>
</protein>
<evidence type="ECO:0000256" key="1">
    <source>
        <dbReference type="SAM" id="MobiDB-lite"/>
    </source>
</evidence>
<dbReference type="EMBL" id="DF973197">
    <property type="protein sequence ID" value="GAU19282.1"/>
    <property type="molecule type" value="Genomic_DNA"/>
</dbReference>
<keyword evidence="3" id="KW-1185">Reference proteome</keyword>
<name>A0A2Z6LMK4_TRISU</name>
<sequence>MSGRRGDILDVTTPLGAVPPCLSIDTQLSRPITNATGVGAILQEGAYAPTVGPYGEGPSPINRDSTPPTSSAPLYRLNNSKSLVGGTGEPRELAGLHALFETTKAGRRWTLSLGKGRRGLSTADAVHLSGKGKACSDIRFPRKIKLVSRVMGNLPARFGEH</sequence>
<dbReference type="OrthoDB" id="10611866at2759"/>
<feature type="compositionally biased region" description="Polar residues" evidence="1">
    <location>
        <begin position="62"/>
        <end position="76"/>
    </location>
</feature>
<accession>A0A2Z6LMK4</accession>
<organism evidence="2 3">
    <name type="scientific">Trifolium subterraneum</name>
    <name type="common">Subterranean clover</name>
    <dbReference type="NCBI Taxonomy" id="3900"/>
    <lineage>
        <taxon>Eukaryota</taxon>
        <taxon>Viridiplantae</taxon>
        <taxon>Streptophyta</taxon>
        <taxon>Embryophyta</taxon>
        <taxon>Tracheophyta</taxon>
        <taxon>Spermatophyta</taxon>
        <taxon>Magnoliopsida</taxon>
        <taxon>eudicotyledons</taxon>
        <taxon>Gunneridae</taxon>
        <taxon>Pentapetalae</taxon>
        <taxon>rosids</taxon>
        <taxon>fabids</taxon>
        <taxon>Fabales</taxon>
        <taxon>Fabaceae</taxon>
        <taxon>Papilionoideae</taxon>
        <taxon>50 kb inversion clade</taxon>
        <taxon>NPAAA clade</taxon>
        <taxon>Hologalegina</taxon>
        <taxon>IRL clade</taxon>
        <taxon>Trifolieae</taxon>
        <taxon>Trifolium</taxon>
    </lineage>
</organism>